<dbReference type="PANTHER" id="PTHR22696">
    <property type="entry name" value="E3 UBIQUITIN-PROTEIN LIGASE RNF26"/>
    <property type="match status" value="1"/>
</dbReference>
<dbReference type="GO" id="GO:0006511">
    <property type="term" value="P:ubiquitin-dependent protein catabolic process"/>
    <property type="evidence" value="ECO:0007669"/>
    <property type="project" value="TreeGrafter"/>
</dbReference>
<sequence>MARTDMSAFALLEHADEDGYVENIDEVRELVESSKPAKAAKAKAKQQAGKAGSKATASNRSGSTGAGSSRAASNQQNDGGGKQGRAEDYYRAFQHVYKDTSTGEVVLRFHKTSIVRIKTTGDVVLNTGGWFTYTTLAAMNDALYAIGMRVAYKGQPAAGSWSVTDDQARVRPFEDGMVIPASRAEHRNRGQMVLTAYAGGAEVPVYASRGQPASTAQRQPAAAAARPAAAAPPAAVNRSAPPPAAAGGSYASAAHAAHAVHQQQQVYAAAAAQHQQGGKHVHAARKSVHEQLAEAVEQLGLEDEMAGGDEHLCVVCLEHQRDEVLVPCGHMVLCRFCCDSIMQDSKECPVCREAIVDHCTLEPHDV</sequence>
<feature type="domain" description="RING-type" evidence="3">
    <location>
        <begin position="313"/>
        <end position="352"/>
    </location>
</feature>
<accession>A0A383WQ49</accession>
<dbReference type="PANTHER" id="PTHR22696:SF1">
    <property type="entry name" value="E3 UBIQUITIN-PROTEIN LIGASE RNF26"/>
    <property type="match status" value="1"/>
</dbReference>
<protein>
    <recommendedName>
        <fullName evidence="3">RING-type domain-containing protein</fullName>
    </recommendedName>
</protein>
<dbReference type="InterPro" id="IPR001841">
    <property type="entry name" value="Znf_RING"/>
</dbReference>
<gene>
    <name evidence="4" type="ORF">BQ4739_LOCUS19179</name>
</gene>
<keyword evidence="1" id="KW-0479">Metal-binding</keyword>
<evidence type="ECO:0000313" key="4">
    <source>
        <dbReference type="EMBL" id="SZX78876.1"/>
    </source>
</evidence>
<feature type="compositionally biased region" description="Low complexity" evidence="2">
    <location>
        <begin position="265"/>
        <end position="276"/>
    </location>
</feature>
<dbReference type="EMBL" id="FNXT01001343">
    <property type="protein sequence ID" value="SZX78876.1"/>
    <property type="molecule type" value="Genomic_DNA"/>
</dbReference>
<reference evidence="4 5" key="1">
    <citation type="submission" date="2016-10" db="EMBL/GenBank/DDBJ databases">
        <authorList>
            <person name="Cai Z."/>
        </authorList>
    </citation>
    <scope>NUCLEOTIDE SEQUENCE [LARGE SCALE GENOMIC DNA]</scope>
</reference>
<dbReference type="Proteomes" id="UP000256970">
    <property type="component" value="Unassembled WGS sequence"/>
</dbReference>
<keyword evidence="1" id="KW-0862">Zinc</keyword>
<dbReference type="InterPro" id="IPR013083">
    <property type="entry name" value="Znf_RING/FYVE/PHD"/>
</dbReference>
<dbReference type="GO" id="GO:0008270">
    <property type="term" value="F:zinc ion binding"/>
    <property type="evidence" value="ECO:0007669"/>
    <property type="project" value="UniProtKB-KW"/>
</dbReference>
<feature type="region of interest" description="Disordered" evidence="2">
    <location>
        <begin position="265"/>
        <end position="285"/>
    </location>
</feature>
<dbReference type="SUPFAM" id="SSF57850">
    <property type="entry name" value="RING/U-box"/>
    <property type="match status" value="1"/>
</dbReference>
<keyword evidence="5" id="KW-1185">Reference proteome</keyword>
<dbReference type="Gene3D" id="3.30.40.10">
    <property type="entry name" value="Zinc/RING finger domain, C3HC4 (zinc finger)"/>
    <property type="match status" value="1"/>
</dbReference>
<organism evidence="4 5">
    <name type="scientific">Tetradesmus obliquus</name>
    <name type="common">Green alga</name>
    <name type="synonym">Acutodesmus obliquus</name>
    <dbReference type="NCBI Taxonomy" id="3088"/>
    <lineage>
        <taxon>Eukaryota</taxon>
        <taxon>Viridiplantae</taxon>
        <taxon>Chlorophyta</taxon>
        <taxon>core chlorophytes</taxon>
        <taxon>Chlorophyceae</taxon>
        <taxon>CS clade</taxon>
        <taxon>Sphaeropleales</taxon>
        <taxon>Scenedesmaceae</taxon>
        <taxon>Tetradesmus</taxon>
    </lineage>
</organism>
<feature type="region of interest" description="Disordered" evidence="2">
    <location>
        <begin position="209"/>
        <end position="248"/>
    </location>
</feature>
<feature type="region of interest" description="Disordered" evidence="2">
    <location>
        <begin position="33"/>
        <end position="85"/>
    </location>
</feature>
<name>A0A383WQ49_TETOB</name>
<dbReference type="GO" id="GO:0016567">
    <property type="term" value="P:protein ubiquitination"/>
    <property type="evidence" value="ECO:0007669"/>
    <property type="project" value="TreeGrafter"/>
</dbReference>
<evidence type="ECO:0000313" key="5">
    <source>
        <dbReference type="Proteomes" id="UP000256970"/>
    </source>
</evidence>
<proteinExistence type="predicted"/>
<evidence type="ECO:0000259" key="3">
    <source>
        <dbReference type="PROSITE" id="PS50089"/>
    </source>
</evidence>
<evidence type="ECO:0000256" key="1">
    <source>
        <dbReference type="PROSITE-ProRule" id="PRU00175"/>
    </source>
</evidence>
<dbReference type="AlphaFoldDB" id="A0A383WQ49"/>
<dbReference type="Pfam" id="PF13920">
    <property type="entry name" value="zf-C3HC4_3"/>
    <property type="match status" value="1"/>
</dbReference>
<keyword evidence="1" id="KW-0863">Zinc-finger</keyword>
<dbReference type="PROSITE" id="PS50089">
    <property type="entry name" value="ZF_RING_2"/>
    <property type="match status" value="1"/>
</dbReference>
<feature type="compositionally biased region" description="Low complexity" evidence="2">
    <location>
        <begin position="45"/>
        <end position="74"/>
    </location>
</feature>
<feature type="compositionally biased region" description="Low complexity" evidence="2">
    <location>
        <begin position="211"/>
        <end position="248"/>
    </location>
</feature>
<dbReference type="GO" id="GO:0061630">
    <property type="term" value="F:ubiquitin protein ligase activity"/>
    <property type="evidence" value="ECO:0007669"/>
    <property type="project" value="TreeGrafter"/>
</dbReference>
<evidence type="ECO:0000256" key="2">
    <source>
        <dbReference type="SAM" id="MobiDB-lite"/>
    </source>
</evidence>